<feature type="compositionally biased region" description="Polar residues" evidence="9">
    <location>
        <begin position="302"/>
        <end position="311"/>
    </location>
</feature>
<keyword evidence="6" id="KW-0406">Ion transport</keyword>
<keyword evidence="3" id="KW-1003">Cell membrane</keyword>
<evidence type="ECO:0000313" key="11">
    <source>
        <dbReference type="EMBL" id="BAD79109.1"/>
    </source>
</evidence>
<dbReference type="Pfam" id="PF25539">
    <property type="entry name" value="Bestrophin_2"/>
    <property type="match status" value="1"/>
</dbReference>
<dbReference type="EMBL" id="AP008231">
    <property type="protein sequence ID" value="BAD79109.1"/>
    <property type="molecule type" value="Genomic_DNA"/>
</dbReference>
<protein>
    <submittedName>
        <fullName evidence="11">Uncharacterized protein</fullName>
    </submittedName>
</protein>
<evidence type="ECO:0000313" key="12">
    <source>
        <dbReference type="Proteomes" id="UP000001175"/>
    </source>
</evidence>
<comment type="similarity">
    <text evidence="8">Belongs to the anion channel-forming bestrophin (TC 1.A.46) family.</text>
</comment>
<feature type="transmembrane region" description="Helical" evidence="10">
    <location>
        <begin position="51"/>
        <end position="71"/>
    </location>
</feature>
<feature type="transmembrane region" description="Helical" evidence="10">
    <location>
        <begin position="23"/>
        <end position="45"/>
    </location>
</feature>
<dbReference type="eggNOG" id="COG3781">
    <property type="taxonomic scope" value="Bacteria"/>
</dbReference>
<dbReference type="AlphaFoldDB" id="A0A0H3K295"/>
<sequence length="327" mass="37256">MAEPPHNETYSWIRSSLRLRGSVVPIILPHVIYSSLFGVVVAWVHSNILSLDLPALSSLIPNIVLGLLLVFRTNTAYERFWEGRRIWGNQINQTRNLARLMWVEIPHGDRDAEQQLRQATGWLVALSIVMKQWLRRQPLEAEELNDLVSPADYQKLLRSPHPVLEVALWIDRYLQQQLQRGLAVYQLNEQKRLLNGLIDCLGGCERIRNTPMPLAYSVHLKQLMLIYCFTMPLQLVGSLGWRMPLVVGIISFALLGIEAIGHEIENPFGMDANDLRLEQFCNTLRSNLQPFLPDGAIERSQPESQPVSTTAEPLLPAIRVPTRDRPS</sequence>
<dbReference type="PANTHER" id="PTHR33281:SF19">
    <property type="entry name" value="VOLTAGE-DEPENDENT ANION CHANNEL-FORMING PROTEIN YNEE"/>
    <property type="match status" value="1"/>
</dbReference>
<keyword evidence="4 10" id="KW-0812">Transmembrane</keyword>
<comment type="subcellular location">
    <subcellularLocation>
        <location evidence="1">Cell membrane</location>
        <topology evidence="1">Multi-pass membrane protein</topology>
    </subcellularLocation>
</comment>
<evidence type="ECO:0000256" key="2">
    <source>
        <dbReference type="ARBA" id="ARBA00022448"/>
    </source>
</evidence>
<dbReference type="GO" id="GO:0005254">
    <property type="term" value="F:chloride channel activity"/>
    <property type="evidence" value="ECO:0007669"/>
    <property type="project" value="InterPro"/>
</dbReference>
<accession>A0A0H3K295</accession>
<evidence type="ECO:0000256" key="7">
    <source>
        <dbReference type="ARBA" id="ARBA00023136"/>
    </source>
</evidence>
<gene>
    <name evidence="11" type="ordered locus">syc0919_d</name>
</gene>
<organism evidence="11 12">
    <name type="scientific">Synechococcus sp. (strain ATCC 27144 / PCC 6301 / SAUG 1402/1)</name>
    <name type="common">Anacystis nidulans</name>
    <dbReference type="NCBI Taxonomy" id="269084"/>
    <lineage>
        <taxon>Bacteria</taxon>
        <taxon>Bacillati</taxon>
        <taxon>Cyanobacteriota</taxon>
        <taxon>Cyanophyceae</taxon>
        <taxon>Synechococcales</taxon>
        <taxon>Synechococcaceae</taxon>
        <taxon>Synechococcus</taxon>
    </lineage>
</organism>
<evidence type="ECO:0000256" key="6">
    <source>
        <dbReference type="ARBA" id="ARBA00023065"/>
    </source>
</evidence>
<dbReference type="GO" id="GO:0005886">
    <property type="term" value="C:plasma membrane"/>
    <property type="evidence" value="ECO:0007669"/>
    <property type="project" value="UniProtKB-SubCell"/>
</dbReference>
<evidence type="ECO:0000256" key="10">
    <source>
        <dbReference type="SAM" id="Phobius"/>
    </source>
</evidence>
<evidence type="ECO:0000256" key="1">
    <source>
        <dbReference type="ARBA" id="ARBA00004651"/>
    </source>
</evidence>
<feature type="transmembrane region" description="Helical" evidence="10">
    <location>
        <begin position="241"/>
        <end position="260"/>
    </location>
</feature>
<evidence type="ECO:0000256" key="9">
    <source>
        <dbReference type="SAM" id="MobiDB-lite"/>
    </source>
</evidence>
<evidence type="ECO:0000256" key="5">
    <source>
        <dbReference type="ARBA" id="ARBA00022989"/>
    </source>
</evidence>
<evidence type="ECO:0000256" key="3">
    <source>
        <dbReference type="ARBA" id="ARBA00022475"/>
    </source>
</evidence>
<dbReference type="InterPro" id="IPR044669">
    <property type="entry name" value="YneE/VCCN1/2-like"/>
</dbReference>
<reference evidence="11 12" key="1">
    <citation type="journal article" date="2007" name="Photosyn. Res.">
        <title>Complete nucleotide sequence of the freshwater unicellular cyanobacterium Synechococcus elongatus PCC 6301 chromosome: gene content and organization.</title>
        <authorList>
            <person name="Sugita C."/>
            <person name="Ogata K."/>
            <person name="Shikata M."/>
            <person name="Jikuya H."/>
            <person name="Takano J."/>
            <person name="Furumichi M."/>
            <person name="Kanehisa M."/>
            <person name="Omata T."/>
            <person name="Sugiura M."/>
            <person name="Sugita M."/>
        </authorList>
    </citation>
    <scope>NUCLEOTIDE SEQUENCE [LARGE SCALE GENOMIC DNA]</scope>
    <source>
        <strain evidence="12">ATCC 27144 / PCC 6301 / SAUG 1402/1</strain>
    </source>
</reference>
<dbReference type="PANTHER" id="PTHR33281">
    <property type="entry name" value="UPF0187 PROTEIN YNEE"/>
    <property type="match status" value="1"/>
</dbReference>
<dbReference type="Proteomes" id="UP000001175">
    <property type="component" value="Chromosome"/>
</dbReference>
<evidence type="ECO:0000256" key="4">
    <source>
        <dbReference type="ARBA" id="ARBA00022692"/>
    </source>
</evidence>
<dbReference type="KEGG" id="syc:syc0919_d"/>
<feature type="region of interest" description="Disordered" evidence="9">
    <location>
        <begin position="295"/>
        <end position="327"/>
    </location>
</feature>
<name>A0A0H3K295_SYNP6</name>
<keyword evidence="7 10" id="KW-0472">Membrane</keyword>
<dbReference type="RefSeq" id="WP_011243231.1">
    <property type="nucleotide sequence ID" value="NC_006576.1"/>
</dbReference>
<keyword evidence="2" id="KW-0813">Transport</keyword>
<keyword evidence="5 10" id="KW-1133">Transmembrane helix</keyword>
<evidence type="ECO:0000256" key="8">
    <source>
        <dbReference type="ARBA" id="ARBA00034708"/>
    </source>
</evidence>
<proteinExistence type="inferred from homology"/>